<name>A0AAV0YB47_9HEMI</name>
<evidence type="ECO:0008006" key="3">
    <source>
        <dbReference type="Google" id="ProtNLM"/>
    </source>
</evidence>
<dbReference type="SUPFAM" id="SSF54001">
    <property type="entry name" value="Cysteine proteinases"/>
    <property type="match status" value="1"/>
</dbReference>
<protein>
    <recommendedName>
        <fullName evidence="3">Ubiquitin-like protease family profile domain-containing protein</fullName>
    </recommendedName>
</protein>
<dbReference type="Proteomes" id="UP001160148">
    <property type="component" value="Unassembled WGS sequence"/>
</dbReference>
<proteinExistence type="predicted"/>
<evidence type="ECO:0000313" key="1">
    <source>
        <dbReference type="EMBL" id="CAI6376899.1"/>
    </source>
</evidence>
<sequence>MSKNHCTALAIHNSYLNDEVINAFLVIVKLQTSYFIPQNVLFYQTPLMYSAVENVDDFQILYDGSIGNYVIGHWLCVYYRNETKCPEVYDRPYHTLNDNLFEILDILYPSKSNVVFKSVIKQPDGYSCGVFAIAFATSLIFGRNPSDECYIIDYNNMICKTWTLRKKMG</sequence>
<dbReference type="InterPro" id="IPR038765">
    <property type="entry name" value="Papain-like_cys_pep_sf"/>
</dbReference>
<dbReference type="AlphaFoldDB" id="A0AAV0YB47"/>
<accession>A0AAV0YB47</accession>
<comment type="caution">
    <text evidence="1">The sequence shown here is derived from an EMBL/GenBank/DDBJ whole genome shotgun (WGS) entry which is preliminary data.</text>
</comment>
<evidence type="ECO:0000313" key="2">
    <source>
        <dbReference type="Proteomes" id="UP001160148"/>
    </source>
</evidence>
<organism evidence="1 2">
    <name type="scientific">Macrosiphum euphorbiae</name>
    <name type="common">potato aphid</name>
    <dbReference type="NCBI Taxonomy" id="13131"/>
    <lineage>
        <taxon>Eukaryota</taxon>
        <taxon>Metazoa</taxon>
        <taxon>Ecdysozoa</taxon>
        <taxon>Arthropoda</taxon>
        <taxon>Hexapoda</taxon>
        <taxon>Insecta</taxon>
        <taxon>Pterygota</taxon>
        <taxon>Neoptera</taxon>
        <taxon>Paraneoptera</taxon>
        <taxon>Hemiptera</taxon>
        <taxon>Sternorrhyncha</taxon>
        <taxon>Aphidomorpha</taxon>
        <taxon>Aphidoidea</taxon>
        <taxon>Aphididae</taxon>
        <taxon>Macrosiphini</taxon>
        <taxon>Macrosiphum</taxon>
    </lineage>
</organism>
<keyword evidence="2" id="KW-1185">Reference proteome</keyword>
<reference evidence="1 2" key="1">
    <citation type="submission" date="2023-01" db="EMBL/GenBank/DDBJ databases">
        <authorList>
            <person name="Whitehead M."/>
        </authorList>
    </citation>
    <scope>NUCLEOTIDE SEQUENCE [LARGE SCALE GENOMIC DNA]</scope>
</reference>
<dbReference type="EMBL" id="CARXXK010001584">
    <property type="protein sequence ID" value="CAI6376899.1"/>
    <property type="molecule type" value="Genomic_DNA"/>
</dbReference>
<gene>
    <name evidence="1" type="ORF">MEUPH1_LOCUS30226</name>
</gene>
<dbReference type="Gene3D" id="3.40.395.10">
    <property type="entry name" value="Adenoviral Proteinase, Chain A"/>
    <property type="match status" value="1"/>
</dbReference>